<dbReference type="OrthoDB" id="8117310at2759"/>
<evidence type="ECO:0000313" key="3">
    <source>
        <dbReference type="RefSeq" id="XP_034099175.1"/>
    </source>
</evidence>
<protein>
    <submittedName>
        <fullName evidence="3">Mucin-5AC isoform X3</fullName>
    </submittedName>
</protein>
<feature type="compositionally biased region" description="Polar residues" evidence="1">
    <location>
        <begin position="112"/>
        <end position="140"/>
    </location>
</feature>
<sequence>MRSSTGSERSSSQLSIYDYPEHLNPFADDDNHKRLRFWSLSKRGDNRRRSFSVGNLKELWPLKTFSLRKKKSSTLGIQKTSESPPVLRRSLEPNSLYPGDQAFRRQYTNSLQNINTPRGLRSSGTNFSPVHNPHQRSTISEGYLTPLSQRYHPTRSSQTSLVSSNPFESDIESDATDIGSVSLGGVRKSYRKKRRAPLAPTKEMLSKTSTPVNGKQEDSELKAEQNKAIRSLAVEIEQFVNNSNETSTAPIPTVVVESPSPRPESPQTTNNNSEPPIFAKVRIPSKSTESDPSLQEGTITITTVTCTSTIDPVTEIKTVQIDSNLDQNTKSSPVAESPKIERKFSGKKIPPKPPVRSHFTKSENKLQSIERTSSSKPVTEFDEPSSSSVKIIETSFVSKTPQTEPKILEQTSSPASPSRSSITRTEPEEENKLQNVEYTLTNEQSAVLAKVKIVESSTAIGSPQHEPKIPQQQTSSPVPPRRRSIAKENKIQIVEPIVKALQIDESTSSSADTVSEVTKTDSKIVSSSIAAGSNDKQAVETKTVKFIESSQTEHKIADQTNLPKPTTSELPLIEETKIANTEHTLTNVAGTGNLPEDRINRQPLSQSSERKGLNNLSTAQKYCFKENNNAENYEYLNKPLTIFENSERKSERPDDGGAQPKPKSVKEIIDSINRSQKLLKDSAAKGTTVYSTALYTENNNIGPISNQRSSQVPSEISPNILTASSSGAPLENEQQVEENYFQKSKINKTAFQYRESSPTALNLDWNPLPKPKRINNGSST</sequence>
<gene>
    <name evidence="3" type="primary">LOC117564481</name>
</gene>
<feature type="compositionally biased region" description="Polar residues" evidence="1">
    <location>
        <begin position="324"/>
        <end position="334"/>
    </location>
</feature>
<feature type="compositionally biased region" description="Low complexity" evidence="1">
    <location>
        <begin position="252"/>
        <end position="269"/>
    </location>
</feature>
<feature type="compositionally biased region" description="Polar residues" evidence="1">
    <location>
        <begin position="365"/>
        <end position="377"/>
    </location>
</feature>
<feature type="region of interest" description="Disordered" evidence="1">
    <location>
        <begin position="324"/>
        <end position="433"/>
    </location>
</feature>
<name>A0A6P8WMM3_DROAB</name>
<dbReference type="Proteomes" id="UP000515160">
    <property type="component" value="Chromosome 2L"/>
</dbReference>
<feature type="region of interest" description="Disordered" evidence="1">
    <location>
        <begin position="112"/>
        <end position="172"/>
    </location>
</feature>
<dbReference type="GeneID" id="117564481"/>
<feature type="region of interest" description="Disordered" evidence="1">
    <location>
        <begin position="243"/>
        <end position="278"/>
    </location>
</feature>
<feature type="region of interest" description="Disordered" evidence="1">
    <location>
        <begin position="458"/>
        <end position="482"/>
    </location>
</feature>
<feature type="region of interest" description="Disordered" evidence="1">
    <location>
        <begin position="187"/>
        <end position="222"/>
    </location>
</feature>
<feature type="compositionally biased region" description="Polar residues" evidence="1">
    <location>
        <begin position="154"/>
        <end position="167"/>
    </location>
</feature>
<dbReference type="AlphaFoldDB" id="A0A6P8WMM3"/>
<feature type="region of interest" description="Disordered" evidence="1">
    <location>
        <begin position="586"/>
        <end position="613"/>
    </location>
</feature>
<evidence type="ECO:0000256" key="1">
    <source>
        <dbReference type="SAM" id="MobiDB-lite"/>
    </source>
</evidence>
<organism evidence="2 3">
    <name type="scientific">Drosophila albomicans</name>
    <name type="common">Fruit fly</name>
    <dbReference type="NCBI Taxonomy" id="7291"/>
    <lineage>
        <taxon>Eukaryota</taxon>
        <taxon>Metazoa</taxon>
        <taxon>Ecdysozoa</taxon>
        <taxon>Arthropoda</taxon>
        <taxon>Hexapoda</taxon>
        <taxon>Insecta</taxon>
        <taxon>Pterygota</taxon>
        <taxon>Neoptera</taxon>
        <taxon>Endopterygota</taxon>
        <taxon>Diptera</taxon>
        <taxon>Brachycera</taxon>
        <taxon>Muscomorpha</taxon>
        <taxon>Ephydroidea</taxon>
        <taxon>Drosophilidae</taxon>
        <taxon>Drosophila</taxon>
    </lineage>
</organism>
<feature type="compositionally biased region" description="Basic and acidic residues" evidence="1">
    <location>
        <begin position="646"/>
        <end position="655"/>
    </location>
</feature>
<feature type="region of interest" description="Disordered" evidence="1">
    <location>
        <begin position="646"/>
        <end position="665"/>
    </location>
</feature>
<feature type="region of interest" description="Disordered" evidence="1">
    <location>
        <begin position="756"/>
        <end position="780"/>
    </location>
</feature>
<dbReference type="RefSeq" id="XP_034099175.1">
    <property type="nucleotide sequence ID" value="XM_034243284.2"/>
</dbReference>
<feature type="compositionally biased region" description="Low complexity" evidence="1">
    <location>
        <begin position="412"/>
        <end position="421"/>
    </location>
</feature>
<feature type="region of interest" description="Disordered" evidence="1">
    <location>
        <begin position="71"/>
        <end position="99"/>
    </location>
</feature>
<proteinExistence type="predicted"/>
<accession>A0A6P8WMM3</accession>
<feature type="compositionally biased region" description="Polar residues" evidence="1">
    <location>
        <begin position="384"/>
        <end position="403"/>
    </location>
</feature>
<evidence type="ECO:0000313" key="2">
    <source>
        <dbReference type="Proteomes" id="UP000515160"/>
    </source>
</evidence>
<feature type="compositionally biased region" description="Polar residues" evidence="1">
    <location>
        <begin position="73"/>
        <end position="83"/>
    </location>
</feature>
<reference evidence="3" key="1">
    <citation type="submission" date="2025-08" db="UniProtKB">
        <authorList>
            <consortium name="RefSeq"/>
        </authorList>
    </citation>
    <scope>IDENTIFICATION</scope>
    <source>
        <strain evidence="3">15112-1751.03</strain>
        <tissue evidence="3">Whole Adult</tissue>
    </source>
</reference>
<keyword evidence="2" id="KW-1185">Reference proteome</keyword>